<feature type="region of interest" description="Disordered" evidence="8">
    <location>
        <begin position="40"/>
        <end position="60"/>
    </location>
</feature>
<dbReference type="EMBL" id="FO082274">
    <property type="protein sequence ID" value="CCO16731.1"/>
    <property type="molecule type" value="Genomic_DNA"/>
</dbReference>
<evidence type="ECO:0000256" key="9">
    <source>
        <dbReference type="SAM" id="Phobius"/>
    </source>
</evidence>
<keyword evidence="4" id="KW-0997">Cell inner membrane</keyword>
<evidence type="ECO:0000256" key="5">
    <source>
        <dbReference type="ARBA" id="ARBA00022692"/>
    </source>
</evidence>
<dbReference type="GO" id="GO:0005886">
    <property type="term" value="C:plasma membrane"/>
    <property type="evidence" value="ECO:0007669"/>
    <property type="project" value="UniProtKB-SubCell"/>
</dbReference>
<dbReference type="PANTHER" id="PTHR30574">
    <property type="entry name" value="INNER MEMBRANE PROTEIN YEDE"/>
    <property type="match status" value="1"/>
</dbReference>
<dbReference type="InterPro" id="IPR046513">
    <property type="entry name" value="DUF6691"/>
</dbReference>
<evidence type="ECO:0008006" key="12">
    <source>
        <dbReference type="Google" id="ProtNLM"/>
    </source>
</evidence>
<evidence type="ECO:0000313" key="11">
    <source>
        <dbReference type="Proteomes" id="UP000198341"/>
    </source>
</evidence>
<evidence type="ECO:0000256" key="2">
    <source>
        <dbReference type="ARBA" id="ARBA00022448"/>
    </source>
</evidence>
<dbReference type="InterPro" id="IPR007272">
    <property type="entry name" value="Sulf_transp_TsuA/YedE"/>
</dbReference>
<keyword evidence="5 9" id="KW-0812">Transmembrane</keyword>
<feature type="transmembrane region" description="Helical" evidence="9">
    <location>
        <begin position="329"/>
        <end position="347"/>
    </location>
</feature>
<feature type="compositionally biased region" description="Low complexity" evidence="8">
    <location>
        <begin position="43"/>
        <end position="52"/>
    </location>
</feature>
<proteinExistence type="predicted"/>
<dbReference type="AlphaFoldDB" id="K8EFC3"/>
<gene>
    <name evidence="10" type="ORF">Bathy05g02690</name>
</gene>
<protein>
    <recommendedName>
        <fullName evidence="12">YeeE/YedE family protein</fullName>
    </recommendedName>
</protein>
<evidence type="ECO:0000256" key="3">
    <source>
        <dbReference type="ARBA" id="ARBA00022475"/>
    </source>
</evidence>
<dbReference type="GeneID" id="19015772"/>
<dbReference type="PANTHER" id="PTHR30574:SF1">
    <property type="entry name" value="SULPHUR TRANSPORT DOMAIN-CONTAINING PROTEIN"/>
    <property type="match status" value="1"/>
</dbReference>
<dbReference type="KEGG" id="bpg:Bathy05g02690"/>
<evidence type="ECO:0000313" key="10">
    <source>
        <dbReference type="EMBL" id="CCO16731.1"/>
    </source>
</evidence>
<feature type="transmembrane region" description="Helical" evidence="9">
    <location>
        <begin position="130"/>
        <end position="150"/>
    </location>
</feature>
<keyword evidence="6 9" id="KW-1133">Transmembrane helix</keyword>
<feature type="transmembrane region" description="Helical" evidence="9">
    <location>
        <begin position="198"/>
        <end position="215"/>
    </location>
</feature>
<evidence type="ECO:0000256" key="7">
    <source>
        <dbReference type="ARBA" id="ARBA00023136"/>
    </source>
</evidence>
<sequence length="439" mass="45162">MQSLFAQQISASNAAACARRSSRDKNLTSKLNGRIGISNPMQSSASSALKSSVKGRRRKQMRRKISIAHHGADYVATFEPENAAAGGVILAAAVLGRYLSTGEAIGCSHLVSPFSFSGVSKDAWETKLPLFLGIVATPLVLPYLGLAHLLPTGGYEVIEGTSRLVLAMILVGFGSKLGDGCTSGHGLSGIGRLSVRSLANVCTFMVFGALAATMFNTNALLHVVTTTGKGKAATAVNAIANTVAATQADKALYGKILTSAFAGYATIGYLAKNNILIKRGSKMADVVKSAVHGATGVLFGVGLVVSQMVNPAKVSTFLQFTQSTWDPSLGVVMGAALAAIIPGILIIKNQLNTSTFGDAFKLPDPITADIDAKLIVGGAIFGTGWGLAGMCPGPLFVNVGAALTNQSISATGGCGLALLSFWVGQTLARITRDVLEGSA</sequence>
<feature type="transmembrane region" description="Helical" evidence="9">
    <location>
        <begin position="252"/>
        <end position="271"/>
    </location>
</feature>
<dbReference type="eggNOG" id="ENOG502S27S">
    <property type="taxonomic scope" value="Eukaryota"/>
</dbReference>
<evidence type="ECO:0000256" key="4">
    <source>
        <dbReference type="ARBA" id="ARBA00022519"/>
    </source>
</evidence>
<evidence type="ECO:0000256" key="1">
    <source>
        <dbReference type="ARBA" id="ARBA00004429"/>
    </source>
</evidence>
<organism evidence="10 11">
    <name type="scientific">Bathycoccus prasinos</name>
    <dbReference type="NCBI Taxonomy" id="41875"/>
    <lineage>
        <taxon>Eukaryota</taxon>
        <taxon>Viridiplantae</taxon>
        <taxon>Chlorophyta</taxon>
        <taxon>Mamiellophyceae</taxon>
        <taxon>Mamiellales</taxon>
        <taxon>Bathycoccaceae</taxon>
        <taxon>Bathycoccus</taxon>
    </lineage>
</organism>
<dbReference type="Pfam" id="PF20398">
    <property type="entry name" value="DUF6691"/>
    <property type="match status" value="1"/>
</dbReference>
<feature type="transmembrane region" description="Helical" evidence="9">
    <location>
        <begin position="291"/>
        <end position="309"/>
    </location>
</feature>
<dbReference type="RefSeq" id="XP_007513173.1">
    <property type="nucleotide sequence ID" value="XM_007513111.1"/>
</dbReference>
<keyword evidence="2" id="KW-0813">Transport</keyword>
<name>K8EFC3_9CHLO</name>
<reference evidence="10 11" key="1">
    <citation type="submission" date="2011-10" db="EMBL/GenBank/DDBJ databases">
        <authorList>
            <person name="Genoscope - CEA"/>
        </authorList>
    </citation>
    <scope>NUCLEOTIDE SEQUENCE [LARGE SCALE GENOMIC DNA]</scope>
    <source>
        <strain evidence="10 11">RCC 1105</strain>
    </source>
</reference>
<dbReference type="OrthoDB" id="498439at2759"/>
<evidence type="ECO:0000256" key="8">
    <source>
        <dbReference type="SAM" id="MobiDB-lite"/>
    </source>
</evidence>
<evidence type="ECO:0000256" key="6">
    <source>
        <dbReference type="ARBA" id="ARBA00022989"/>
    </source>
</evidence>
<dbReference type="Proteomes" id="UP000198341">
    <property type="component" value="Chromosome 5"/>
</dbReference>
<keyword evidence="7 9" id="KW-0472">Membrane</keyword>
<accession>K8EFC3</accession>
<keyword evidence="3" id="KW-1003">Cell membrane</keyword>
<keyword evidence="11" id="KW-1185">Reference proteome</keyword>
<feature type="transmembrane region" description="Helical" evidence="9">
    <location>
        <begin position="162"/>
        <end position="178"/>
    </location>
</feature>
<comment type="subcellular location">
    <subcellularLocation>
        <location evidence="1">Cell inner membrane</location>
        <topology evidence="1">Multi-pass membrane protein</topology>
    </subcellularLocation>
</comment>